<evidence type="ECO:0000313" key="5">
    <source>
        <dbReference type="EMBL" id="CAD8459281.1"/>
    </source>
</evidence>
<dbReference type="GO" id="GO:0006906">
    <property type="term" value="P:vesicle fusion"/>
    <property type="evidence" value="ECO:0007669"/>
    <property type="project" value="TreeGrafter"/>
</dbReference>
<reference evidence="5" key="1">
    <citation type="submission" date="2021-01" db="EMBL/GenBank/DDBJ databases">
        <authorList>
            <person name="Corre E."/>
            <person name="Pelletier E."/>
            <person name="Niang G."/>
            <person name="Scheremetjew M."/>
            <person name="Finn R."/>
            <person name="Kale V."/>
            <person name="Holt S."/>
            <person name="Cochrane G."/>
            <person name="Meng A."/>
            <person name="Brown T."/>
            <person name="Cohen L."/>
        </authorList>
    </citation>
    <scope>NUCLEOTIDE SEQUENCE</scope>
    <source>
        <strain evidence="5">CCMP2058</strain>
    </source>
</reference>
<gene>
    <name evidence="5" type="ORF">LAMO00422_LOCUS18234</name>
</gene>
<dbReference type="PANTHER" id="PTHR19957:SF38">
    <property type="entry name" value="LD27581P"/>
    <property type="match status" value="1"/>
</dbReference>
<dbReference type="GO" id="GO:0005484">
    <property type="term" value="F:SNAP receptor activity"/>
    <property type="evidence" value="ECO:0007669"/>
    <property type="project" value="InterPro"/>
</dbReference>
<dbReference type="PROSITE" id="PS00914">
    <property type="entry name" value="SYNTAXIN"/>
    <property type="match status" value="1"/>
</dbReference>
<dbReference type="EMBL" id="HBEM01026801">
    <property type="protein sequence ID" value="CAD8459281.1"/>
    <property type="molecule type" value="Transcribed_RNA"/>
</dbReference>
<sequence length="266" mass="30225">MSTEATPLLSGATTHEKTIHCHVGILESSTKKLNTQKNKLGSPSDTYQFRKKLERTRTKAMTSFHELKSLFKHPSSSKNTSLLRNLKQRYAKAFEDLLNVTQEIDIRCRQLPNPKRDPATDVKQRTKPSGRTKNSHKSYGARGNYDQTPSGYQTQSQIPTTQDLEAYDLTVIENRNAQVRKMESDVVEISQVFSDVLSLVEQQQGGIQTLDQNVANTRVQVQDARSELIKVEESQRKSTTRKCMCFLTLLLVLGFLAAAYHFRLFD</sequence>
<dbReference type="InterPro" id="IPR000727">
    <property type="entry name" value="T_SNARE_dom"/>
</dbReference>
<dbReference type="GO" id="GO:0048278">
    <property type="term" value="P:vesicle docking"/>
    <property type="evidence" value="ECO:0007669"/>
    <property type="project" value="TreeGrafter"/>
</dbReference>
<dbReference type="PANTHER" id="PTHR19957">
    <property type="entry name" value="SYNTAXIN"/>
    <property type="match status" value="1"/>
</dbReference>
<dbReference type="PROSITE" id="PS50192">
    <property type="entry name" value="T_SNARE"/>
    <property type="match status" value="1"/>
</dbReference>
<evidence type="ECO:0000259" key="4">
    <source>
        <dbReference type="PROSITE" id="PS50192"/>
    </source>
</evidence>
<keyword evidence="3" id="KW-1133">Transmembrane helix</keyword>
<accession>A0A7S0DM45</accession>
<feature type="compositionally biased region" description="Polar residues" evidence="2">
    <location>
        <begin position="145"/>
        <end position="159"/>
    </location>
</feature>
<dbReference type="InterPro" id="IPR006012">
    <property type="entry name" value="Syntaxin/epimorphin_CS"/>
</dbReference>
<evidence type="ECO:0000256" key="2">
    <source>
        <dbReference type="SAM" id="MobiDB-lite"/>
    </source>
</evidence>
<feature type="transmembrane region" description="Helical" evidence="3">
    <location>
        <begin position="243"/>
        <end position="262"/>
    </location>
</feature>
<organism evidence="5">
    <name type="scientific">Amorphochlora amoebiformis</name>
    <dbReference type="NCBI Taxonomy" id="1561963"/>
    <lineage>
        <taxon>Eukaryota</taxon>
        <taxon>Sar</taxon>
        <taxon>Rhizaria</taxon>
        <taxon>Cercozoa</taxon>
        <taxon>Chlorarachniophyceae</taxon>
        <taxon>Amorphochlora</taxon>
    </lineage>
</organism>
<dbReference type="GO" id="GO:0006886">
    <property type="term" value="P:intracellular protein transport"/>
    <property type="evidence" value="ECO:0007669"/>
    <property type="project" value="InterPro"/>
</dbReference>
<dbReference type="InterPro" id="IPR045242">
    <property type="entry name" value="Syntaxin"/>
</dbReference>
<name>A0A7S0DM45_9EUKA</name>
<dbReference type="SUPFAM" id="SSF47661">
    <property type="entry name" value="t-snare proteins"/>
    <property type="match status" value="1"/>
</dbReference>
<evidence type="ECO:0000256" key="3">
    <source>
        <dbReference type="SAM" id="Phobius"/>
    </source>
</evidence>
<dbReference type="SMART" id="SM00397">
    <property type="entry name" value="t_SNARE"/>
    <property type="match status" value="1"/>
</dbReference>
<feature type="compositionally biased region" description="Basic residues" evidence="2">
    <location>
        <begin position="125"/>
        <end position="136"/>
    </location>
</feature>
<evidence type="ECO:0000256" key="1">
    <source>
        <dbReference type="ARBA" id="ARBA00009063"/>
    </source>
</evidence>
<keyword evidence="3" id="KW-0472">Membrane</keyword>
<dbReference type="Pfam" id="PF05739">
    <property type="entry name" value="SNARE"/>
    <property type="match status" value="1"/>
</dbReference>
<feature type="region of interest" description="Disordered" evidence="2">
    <location>
        <begin position="109"/>
        <end position="159"/>
    </location>
</feature>
<dbReference type="GO" id="GO:0031201">
    <property type="term" value="C:SNARE complex"/>
    <property type="evidence" value="ECO:0007669"/>
    <property type="project" value="TreeGrafter"/>
</dbReference>
<dbReference type="Gene3D" id="1.20.5.110">
    <property type="match status" value="1"/>
</dbReference>
<dbReference type="GO" id="GO:0012505">
    <property type="term" value="C:endomembrane system"/>
    <property type="evidence" value="ECO:0007669"/>
    <property type="project" value="TreeGrafter"/>
</dbReference>
<proteinExistence type="inferred from homology"/>
<keyword evidence="3" id="KW-0812">Transmembrane</keyword>
<protein>
    <recommendedName>
        <fullName evidence="4">t-SNARE coiled-coil homology domain-containing protein</fullName>
    </recommendedName>
</protein>
<dbReference type="GO" id="GO:0000149">
    <property type="term" value="F:SNARE binding"/>
    <property type="evidence" value="ECO:0007669"/>
    <property type="project" value="TreeGrafter"/>
</dbReference>
<dbReference type="InterPro" id="IPR010989">
    <property type="entry name" value="SNARE"/>
</dbReference>
<feature type="domain" description="T-SNARE coiled-coil homology" evidence="4">
    <location>
        <begin position="169"/>
        <end position="231"/>
    </location>
</feature>
<dbReference type="CDD" id="cd15840">
    <property type="entry name" value="SNARE_Qa"/>
    <property type="match status" value="1"/>
</dbReference>
<feature type="compositionally biased region" description="Basic and acidic residues" evidence="2">
    <location>
        <begin position="109"/>
        <end position="124"/>
    </location>
</feature>
<dbReference type="AlphaFoldDB" id="A0A7S0DM45"/>
<comment type="similarity">
    <text evidence="1">Belongs to the syntaxin family.</text>
</comment>